<feature type="domain" description="DUF5675" evidence="1">
    <location>
        <begin position="6"/>
        <end position="120"/>
    </location>
</feature>
<dbReference type="AlphaFoldDB" id="A0A6M3JNJ3"/>
<proteinExistence type="predicted"/>
<accession>A0A6M3JNJ3</accession>
<dbReference type="EMBL" id="MT141805">
    <property type="protein sequence ID" value="QJA70591.1"/>
    <property type="molecule type" value="Genomic_DNA"/>
</dbReference>
<organism evidence="2">
    <name type="scientific">viral metagenome</name>
    <dbReference type="NCBI Taxonomy" id="1070528"/>
    <lineage>
        <taxon>unclassified sequences</taxon>
        <taxon>metagenomes</taxon>
        <taxon>organismal metagenomes</taxon>
    </lineage>
</organism>
<gene>
    <name evidence="2" type="ORF">MM415A03646_0008</name>
</gene>
<name>A0A6M3JNJ3_9ZZZZ</name>
<sequence length="133" mass="14988">MTLFKLIRVAYTKEGTFGVLLDRGTPFCLSIERPWLDNQKNISCILIGIYICQRVFSPKFGNTFEVCKVLNRTSILFHKGNIMEDSHGCIILGEQYESIQGKLAVLSSGKAFSEFIQRTEDINEFELEVASGA</sequence>
<dbReference type="InterPro" id="IPR043732">
    <property type="entry name" value="DUF5675"/>
</dbReference>
<evidence type="ECO:0000313" key="2">
    <source>
        <dbReference type="EMBL" id="QJA70591.1"/>
    </source>
</evidence>
<protein>
    <recommendedName>
        <fullName evidence="1">DUF5675 domain-containing protein</fullName>
    </recommendedName>
</protein>
<evidence type="ECO:0000259" key="1">
    <source>
        <dbReference type="Pfam" id="PF18925"/>
    </source>
</evidence>
<reference evidence="2" key="1">
    <citation type="submission" date="2020-03" db="EMBL/GenBank/DDBJ databases">
        <title>The deep terrestrial virosphere.</title>
        <authorList>
            <person name="Holmfeldt K."/>
            <person name="Nilsson E."/>
            <person name="Simone D."/>
            <person name="Lopez-Fernandez M."/>
            <person name="Wu X."/>
            <person name="de Brujin I."/>
            <person name="Lundin D."/>
            <person name="Andersson A."/>
            <person name="Bertilsson S."/>
            <person name="Dopson M."/>
        </authorList>
    </citation>
    <scope>NUCLEOTIDE SEQUENCE</scope>
    <source>
        <strain evidence="2">MM415A03646</strain>
    </source>
</reference>
<dbReference type="Pfam" id="PF18925">
    <property type="entry name" value="DUF5675"/>
    <property type="match status" value="1"/>
</dbReference>